<name>A0ABW2ICW2_9BURK</name>
<keyword evidence="3" id="KW-0238">DNA-binding</keyword>
<dbReference type="InterPro" id="IPR050389">
    <property type="entry name" value="LysR-type_TF"/>
</dbReference>
<dbReference type="RefSeq" id="WP_382272308.1">
    <property type="nucleotide sequence ID" value="NZ_JBHTBU010000002.1"/>
</dbReference>
<reference evidence="7" key="1">
    <citation type="journal article" date="2019" name="Int. J. Syst. Evol. Microbiol.">
        <title>The Global Catalogue of Microorganisms (GCM) 10K type strain sequencing project: providing services to taxonomists for standard genome sequencing and annotation.</title>
        <authorList>
            <consortium name="The Broad Institute Genomics Platform"/>
            <consortium name="The Broad Institute Genome Sequencing Center for Infectious Disease"/>
            <person name="Wu L."/>
            <person name="Ma J."/>
        </authorList>
    </citation>
    <scope>NUCLEOTIDE SEQUENCE [LARGE SCALE GENOMIC DNA]</scope>
    <source>
        <strain evidence="7">KACC 12508</strain>
    </source>
</reference>
<keyword evidence="4" id="KW-0804">Transcription</keyword>
<proteinExistence type="inferred from homology"/>
<dbReference type="InterPro" id="IPR036390">
    <property type="entry name" value="WH_DNA-bd_sf"/>
</dbReference>
<sequence length="302" mass="34043">MNIASVDLNLLVAFDAIVKERNVTSAAVRLGVSQPAMSNALARLRIIFNDPLFVRTSQGMQPTPYAEQLIEPVSRACELITSALQINSVFDPATTTKTFSFYMTEIGEILLLPKLLKHIQVAAPNACVRVRRIPEQGAKEAMANGEIDLAVGLFPYLKAGFYQQRLYTDKFACIARQGHPTVHDSLTPQQYVDTPHVIVMSANTGHDAAIEKILLTEHLRRKIVMTSQNFLVLPMIIEQTDAIATIPFRMAQKIASYSTNIKILESPIPFPNVDIKQHWHERFHYDPANKWMRDLMVTLFRE</sequence>
<dbReference type="Pfam" id="PF03466">
    <property type="entry name" value="LysR_substrate"/>
    <property type="match status" value="1"/>
</dbReference>
<dbReference type="Gene3D" id="3.40.190.10">
    <property type="entry name" value="Periplasmic binding protein-like II"/>
    <property type="match status" value="2"/>
</dbReference>
<dbReference type="Pfam" id="PF00126">
    <property type="entry name" value="HTH_1"/>
    <property type="match status" value="1"/>
</dbReference>
<dbReference type="SUPFAM" id="SSF46785">
    <property type="entry name" value="Winged helix' DNA-binding domain"/>
    <property type="match status" value="1"/>
</dbReference>
<dbReference type="Proteomes" id="UP001596542">
    <property type="component" value="Unassembled WGS sequence"/>
</dbReference>
<comment type="caution">
    <text evidence="6">The sequence shown here is derived from an EMBL/GenBank/DDBJ whole genome shotgun (WGS) entry which is preliminary data.</text>
</comment>
<evidence type="ECO:0000313" key="6">
    <source>
        <dbReference type="EMBL" id="MFC7288914.1"/>
    </source>
</evidence>
<dbReference type="CDD" id="cd08459">
    <property type="entry name" value="PBP2_DntR_NahR_LinR_like"/>
    <property type="match status" value="1"/>
</dbReference>
<feature type="domain" description="HTH lysR-type" evidence="5">
    <location>
        <begin position="6"/>
        <end position="63"/>
    </location>
</feature>
<dbReference type="PANTHER" id="PTHR30118">
    <property type="entry name" value="HTH-TYPE TRANSCRIPTIONAL REGULATOR LEUO-RELATED"/>
    <property type="match status" value="1"/>
</dbReference>
<evidence type="ECO:0000256" key="3">
    <source>
        <dbReference type="ARBA" id="ARBA00023125"/>
    </source>
</evidence>
<dbReference type="EMBL" id="JBHTBU010000002">
    <property type="protein sequence ID" value="MFC7288914.1"/>
    <property type="molecule type" value="Genomic_DNA"/>
</dbReference>
<evidence type="ECO:0000313" key="7">
    <source>
        <dbReference type="Proteomes" id="UP001596542"/>
    </source>
</evidence>
<comment type="similarity">
    <text evidence="1">Belongs to the LysR transcriptional regulatory family.</text>
</comment>
<dbReference type="PANTHER" id="PTHR30118:SF15">
    <property type="entry name" value="TRANSCRIPTIONAL REGULATORY PROTEIN"/>
    <property type="match status" value="1"/>
</dbReference>
<dbReference type="InterPro" id="IPR005119">
    <property type="entry name" value="LysR_subst-bd"/>
</dbReference>
<keyword evidence="7" id="KW-1185">Reference proteome</keyword>
<protein>
    <submittedName>
        <fullName evidence="6">LysR family transcriptional regulator</fullName>
    </submittedName>
</protein>
<evidence type="ECO:0000256" key="2">
    <source>
        <dbReference type="ARBA" id="ARBA00023015"/>
    </source>
</evidence>
<dbReference type="PROSITE" id="PS50931">
    <property type="entry name" value="HTH_LYSR"/>
    <property type="match status" value="1"/>
</dbReference>
<organism evidence="6 7">
    <name type="scientific">Herminiimonas glaciei</name>
    <dbReference type="NCBI Taxonomy" id="523788"/>
    <lineage>
        <taxon>Bacteria</taxon>
        <taxon>Pseudomonadati</taxon>
        <taxon>Pseudomonadota</taxon>
        <taxon>Betaproteobacteria</taxon>
        <taxon>Burkholderiales</taxon>
        <taxon>Oxalobacteraceae</taxon>
        <taxon>Herminiimonas</taxon>
    </lineage>
</organism>
<gene>
    <name evidence="6" type="ORF">ACFQPC_12765</name>
</gene>
<dbReference type="PRINTS" id="PR00039">
    <property type="entry name" value="HTHLYSR"/>
</dbReference>
<dbReference type="InterPro" id="IPR036388">
    <property type="entry name" value="WH-like_DNA-bd_sf"/>
</dbReference>
<evidence type="ECO:0000256" key="1">
    <source>
        <dbReference type="ARBA" id="ARBA00009437"/>
    </source>
</evidence>
<evidence type="ECO:0000256" key="4">
    <source>
        <dbReference type="ARBA" id="ARBA00023163"/>
    </source>
</evidence>
<accession>A0ABW2ICW2</accession>
<dbReference type="InterPro" id="IPR000847">
    <property type="entry name" value="LysR_HTH_N"/>
</dbReference>
<dbReference type="Gene3D" id="1.10.10.10">
    <property type="entry name" value="Winged helix-like DNA-binding domain superfamily/Winged helix DNA-binding domain"/>
    <property type="match status" value="1"/>
</dbReference>
<evidence type="ECO:0000259" key="5">
    <source>
        <dbReference type="PROSITE" id="PS50931"/>
    </source>
</evidence>
<dbReference type="SUPFAM" id="SSF53850">
    <property type="entry name" value="Periplasmic binding protein-like II"/>
    <property type="match status" value="1"/>
</dbReference>
<keyword evidence="2" id="KW-0805">Transcription regulation</keyword>